<accession>A0A077PY26</accession>
<proteinExistence type="predicted"/>
<evidence type="ECO:0000313" key="1">
    <source>
        <dbReference type="EMBL" id="CDH24744.1"/>
    </source>
</evidence>
<evidence type="ECO:0000313" key="2">
    <source>
        <dbReference type="Proteomes" id="UP000028493"/>
    </source>
</evidence>
<sequence>MTDTWTLLTIGPVLVTRAAPIRSTRGVAIRPVAMKAIANGRNAVAVMSGVHPKIE</sequence>
<dbReference type="AlphaFoldDB" id="A0A077PY26"/>
<reference evidence="1" key="1">
    <citation type="submission" date="2013-07" db="EMBL/GenBank/DDBJ databases">
        <title>Sub-species coevolution in mutualistic symbiosis.</title>
        <authorList>
            <person name="Murfin K."/>
            <person name="Klassen J."/>
            <person name="Lee M."/>
            <person name="Forst S."/>
            <person name="Stock P."/>
            <person name="Goodrich-Blair H."/>
        </authorList>
    </citation>
    <scope>NUCLEOTIDE SEQUENCE [LARGE SCALE GENOMIC DNA]</scope>
    <source>
        <strain evidence="1">Kraussei Becker Underwood</strain>
    </source>
</reference>
<dbReference type="HOGENOM" id="CLU_3031469_0_0_6"/>
<dbReference type="Proteomes" id="UP000028493">
    <property type="component" value="Unassembled WGS sequence"/>
</dbReference>
<name>A0A077PY26_XENBV</name>
<protein>
    <submittedName>
        <fullName evidence="1">Uncharacterized protein</fullName>
    </submittedName>
</protein>
<comment type="caution">
    <text evidence="1">The sequence shown here is derived from an EMBL/GenBank/DDBJ whole genome shotgun (WGS) entry which is preliminary data.</text>
</comment>
<gene>
    <name evidence="1" type="ORF">XBKB1_3020006</name>
</gene>
<dbReference type="EMBL" id="CBSZ010000227">
    <property type="protein sequence ID" value="CDH24744.1"/>
    <property type="molecule type" value="Genomic_DNA"/>
</dbReference>
<organism evidence="1 2">
    <name type="scientific">Xenorhabdus bovienii str. kraussei Becker Underwood</name>
    <dbReference type="NCBI Taxonomy" id="1398204"/>
    <lineage>
        <taxon>Bacteria</taxon>
        <taxon>Pseudomonadati</taxon>
        <taxon>Pseudomonadota</taxon>
        <taxon>Gammaproteobacteria</taxon>
        <taxon>Enterobacterales</taxon>
        <taxon>Morganellaceae</taxon>
        <taxon>Xenorhabdus</taxon>
    </lineage>
</organism>